<feature type="transmembrane region" description="Helical" evidence="7">
    <location>
        <begin position="86"/>
        <end position="104"/>
    </location>
</feature>
<evidence type="ECO:0000256" key="7">
    <source>
        <dbReference type="HAMAP-Rule" id="MF_01147"/>
    </source>
</evidence>
<keyword evidence="4 7" id="KW-0812">Transmembrane</keyword>
<comment type="function">
    <text evidence="7">Catalyzes the transfer of the diacylglyceryl group from phosphatidylglycerol to the sulfhydryl group of the N-terminal cysteine of a prolipoprotein, the first step in the formation of mature lipoproteins.</text>
</comment>
<feature type="transmembrane region" description="Helical" evidence="7">
    <location>
        <begin position="13"/>
        <end position="32"/>
    </location>
</feature>
<organism evidence="8 9">
    <name type="scientific">Thermodesulfobium acidiphilum</name>
    <dbReference type="NCBI Taxonomy" id="1794699"/>
    <lineage>
        <taxon>Bacteria</taxon>
        <taxon>Pseudomonadati</taxon>
        <taxon>Thermodesulfobiota</taxon>
        <taxon>Thermodesulfobiia</taxon>
        <taxon>Thermodesulfobiales</taxon>
        <taxon>Thermodesulfobiaceae</taxon>
        <taxon>Thermodesulfobium</taxon>
    </lineage>
</organism>
<feature type="transmembrane region" description="Helical" evidence="7">
    <location>
        <begin position="216"/>
        <end position="237"/>
    </location>
</feature>
<dbReference type="GO" id="GO:0008961">
    <property type="term" value="F:phosphatidylglycerol-prolipoprotein diacylglyceryl transferase activity"/>
    <property type="evidence" value="ECO:0007669"/>
    <property type="project" value="UniProtKB-UniRule"/>
</dbReference>
<evidence type="ECO:0000256" key="5">
    <source>
        <dbReference type="ARBA" id="ARBA00022989"/>
    </source>
</evidence>
<comment type="catalytic activity">
    <reaction evidence="7">
        <text>L-cysteinyl-[prolipoprotein] + a 1,2-diacyl-sn-glycero-3-phospho-(1'-sn-glycerol) = an S-1,2-diacyl-sn-glyceryl-L-cysteinyl-[prolipoprotein] + sn-glycerol 1-phosphate + H(+)</text>
        <dbReference type="Rhea" id="RHEA:56712"/>
        <dbReference type="Rhea" id="RHEA-COMP:14679"/>
        <dbReference type="Rhea" id="RHEA-COMP:14680"/>
        <dbReference type="ChEBI" id="CHEBI:15378"/>
        <dbReference type="ChEBI" id="CHEBI:29950"/>
        <dbReference type="ChEBI" id="CHEBI:57685"/>
        <dbReference type="ChEBI" id="CHEBI:64716"/>
        <dbReference type="ChEBI" id="CHEBI:140658"/>
        <dbReference type="EC" id="2.5.1.145"/>
    </reaction>
</comment>
<dbReference type="HAMAP" id="MF_01147">
    <property type="entry name" value="Lgt"/>
    <property type="match status" value="1"/>
</dbReference>
<dbReference type="PANTHER" id="PTHR30589">
    <property type="entry name" value="PROLIPOPROTEIN DIACYLGLYCERYL TRANSFERASE"/>
    <property type="match status" value="1"/>
</dbReference>
<accession>A0A2R4VZM6</accession>
<comment type="pathway">
    <text evidence="7">Protein modification; lipoprotein biosynthesis (diacylglyceryl transfer).</text>
</comment>
<dbReference type="AlphaFoldDB" id="A0A2R4VZM6"/>
<keyword evidence="5 7" id="KW-1133">Transmembrane helix</keyword>
<evidence type="ECO:0000256" key="2">
    <source>
        <dbReference type="ARBA" id="ARBA00022475"/>
    </source>
</evidence>
<evidence type="ECO:0000313" key="9">
    <source>
        <dbReference type="Proteomes" id="UP000244792"/>
    </source>
</evidence>
<sequence>MHRILFSFDGLKVYSWGFMVALGIIISTIFILRDAKKKNINPDNILNIGIVSIFCSLIGARIYYVIEHHQDFVNNLISVFYLWDGGLVFYGGLVGFALAFYFMAKYYKIDLLTLSDLISPFLPLAYAIGRIGCFLNGCCYGIVAKTPISVVFADAHVPGERIPTQLIDSFVSFLFFIYLYFQRGKEKFKGDLTTKYLIMYSISRFLIEFLRDEARIFFGLTHSQVFSIILFTFAVILRSYLQRKSLQTI</sequence>
<dbReference type="GO" id="GO:0042158">
    <property type="term" value="P:lipoprotein biosynthetic process"/>
    <property type="evidence" value="ECO:0007669"/>
    <property type="project" value="UniProtKB-UniRule"/>
</dbReference>
<dbReference type="RefSeq" id="WP_108308828.1">
    <property type="nucleotide sequence ID" value="NZ_CP020921.1"/>
</dbReference>
<dbReference type="InterPro" id="IPR001640">
    <property type="entry name" value="Lgt"/>
</dbReference>
<dbReference type="UniPathway" id="UPA00664"/>
<feature type="binding site" evidence="7">
    <location>
        <position position="130"/>
    </location>
    <ligand>
        <name>a 1,2-diacyl-sn-glycero-3-phospho-(1'-sn-glycerol)</name>
        <dbReference type="ChEBI" id="CHEBI:64716"/>
    </ligand>
</feature>
<gene>
    <name evidence="7" type="primary">lgt</name>
    <name evidence="8" type="ORF">TDSAC_0622</name>
</gene>
<dbReference type="PANTHER" id="PTHR30589:SF0">
    <property type="entry name" value="PHOSPHATIDYLGLYCEROL--PROLIPOPROTEIN DIACYLGLYCERYL TRANSFERASE"/>
    <property type="match status" value="1"/>
</dbReference>
<evidence type="ECO:0000256" key="1">
    <source>
        <dbReference type="ARBA" id="ARBA00007150"/>
    </source>
</evidence>
<comment type="subcellular location">
    <subcellularLocation>
        <location evidence="7">Cell membrane</location>
        <topology evidence="7">Multi-pass membrane protein</topology>
    </subcellularLocation>
</comment>
<dbReference type="GO" id="GO:0005886">
    <property type="term" value="C:plasma membrane"/>
    <property type="evidence" value="ECO:0007669"/>
    <property type="project" value="UniProtKB-SubCell"/>
</dbReference>
<comment type="similarity">
    <text evidence="1 7">Belongs to the Lgt family.</text>
</comment>
<proteinExistence type="inferred from homology"/>
<dbReference type="OrthoDB" id="871140at2"/>
<dbReference type="EMBL" id="CP020921">
    <property type="protein sequence ID" value="AWB09995.1"/>
    <property type="molecule type" value="Genomic_DNA"/>
</dbReference>
<reference evidence="8 9" key="1">
    <citation type="submission" date="2017-04" db="EMBL/GenBank/DDBJ databases">
        <title>Genomic insights into metabolism of Thermodesulfobium acidiphilum.</title>
        <authorList>
            <person name="Toshchakov S.V."/>
            <person name="Frolov E.N."/>
            <person name="Kublanov I.V."/>
            <person name="Samarov N.I."/>
            <person name="Novikov A."/>
            <person name="Lebedinsky A.V."/>
            <person name="Bonch-Osmolovskaya E.A."/>
            <person name="Chernyh N.A."/>
        </authorList>
    </citation>
    <scope>NUCLEOTIDE SEQUENCE [LARGE SCALE GENOMIC DNA]</scope>
    <source>
        <strain evidence="8 9">3127-1</strain>
    </source>
</reference>
<evidence type="ECO:0000256" key="6">
    <source>
        <dbReference type="ARBA" id="ARBA00023136"/>
    </source>
</evidence>
<evidence type="ECO:0000256" key="3">
    <source>
        <dbReference type="ARBA" id="ARBA00022679"/>
    </source>
</evidence>
<keyword evidence="8" id="KW-0449">Lipoprotein</keyword>
<keyword evidence="3 7" id="KW-0808">Transferase</keyword>
<name>A0A2R4VZM6_THEAF</name>
<dbReference type="KEGG" id="taci:TDSAC_0622"/>
<feature type="transmembrane region" description="Helical" evidence="7">
    <location>
        <begin position="124"/>
        <end position="143"/>
    </location>
</feature>
<dbReference type="Pfam" id="PF01790">
    <property type="entry name" value="LGT"/>
    <property type="match status" value="1"/>
</dbReference>
<protein>
    <recommendedName>
        <fullName evidence="7">Phosphatidylglycerol--prolipoprotein diacylglyceryl transferase</fullName>
        <ecNumber evidence="7">2.5.1.145</ecNumber>
    </recommendedName>
</protein>
<keyword evidence="6 7" id="KW-0472">Membrane</keyword>
<feature type="transmembrane region" description="Helical" evidence="7">
    <location>
        <begin position="44"/>
        <end position="66"/>
    </location>
</feature>
<evidence type="ECO:0000313" key="8">
    <source>
        <dbReference type="EMBL" id="AWB09995.1"/>
    </source>
</evidence>
<keyword evidence="9" id="KW-1185">Reference proteome</keyword>
<evidence type="ECO:0000256" key="4">
    <source>
        <dbReference type="ARBA" id="ARBA00022692"/>
    </source>
</evidence>
<dbReference type="EC" id="2.5.1.145" evidence="7"/>
<dbReference type="NCBIfam" id="TIGR00544">
    <property type="entry name" value="lgt"/>
    <property type="match status" value="1"/>
</dbReference>
<feature type="transmembrane region" description="Helical" evidence="7">
    <location>
        <begin position="163"/>
        <end position="181"/>
    </location>
</feature>
<dbReference type="Proteomes" id="UP000244792">
    <property type="component" value="Chromosome"/>
</dbReference>
<keyword evidence="2 7" id="KW-1003">Cell membrane</keyword>